<dbReference type="Gene3D" id="2.30.30.940">
    <property type="match status" value="1"/>
</dbReference>
<feature type="compositionally biased region" description="Gly residues" evidence="2">
    <location>
        <begin position="1607"/>
        <end position="1623"/>
    </location>
</feature>
<evidence type="ECO:0000259" key="3">
    <source>
        <dbReference type="Pfam" id="PF08751"/>
    </source>
</evidence>
<dbReference type="Pfam" id="PF13604">
    <property type="entry name" value="AAA_30"/>
    <property type="match status" value="1"/>
</dbReference>
<feature type="region of interest" description="Disordered" evidence="2">
    <location>
        <begin position="1562"/>
        <end position="1623"/>
    </location>
</feature>
<dbReference type="InterPro" id="IPR027417">
    <property type="entry name" value="P-loop_NTPase"/>
</dbReference>
<accession>A0A931IHZ4</accession>
<evidence type="ECO:0000256" key="1">
    <source>
        <dbReference type="SAM" id="Coils"/>
    </source>
</evidence>
<dbReference type="InterPro" id="IPR014862">
    <property type="entry name" value="TrwC"/>
</dbReference>
<feature type="domain" description="TrwC relaxase" evidence="3">
    <location>
        <begin position="9"/>
        <end position="433"/>
    </location>
</feature>
<dbReference type="SUPFAM" id="SSF55464">
    <property type="entry name" value="Origin of replication-binding domain, RBD-like"/>
    <property type="match status" value="1"/>
</dbReference>
<evidence type="ECO:0000313" key="5">
    <source>
        <dbReference type="Proteomes" id="UP000655751"/>
    </source>
</evidence>
<dbReference type="Proteomes" id="UP000655751">
    <property type="component" value="Unassembled WGS sequence"/>
</dbReference>
<dbReference type="Pfam" id="PF08751">
    <property type="entry name" value="TrwC"/>
    <property type="match status" value="1"/>
</dbReference>
<comment type="caution">
    <text evidence="4">The sequence shown here is derived from an EMBL/GenBank/DDBJ whole genome shotgun (WGS) entry which is preliminary data.</text>
</comment>
<sequence length="1623" mass="177441">MSLAKIASGDGYEYYVRNIATHDANDRGEQALADYYSERGESPGRWWGSGLADLTVFDTGGEEILDAIFEGEEVTESQMWALFGRGLHPNAEKLIADEVAAKRAEGFTARTARAHAIKVKARIGMPFIKPSVDEFSYRAEKRRAYEAWNAERGRDAHAPIPETDREYIATEVAQRMFVAEHGHEHRNEEELSSWVAKALRPSSKRIAGFDLTFSPVKSVSALWALAPRPVAETIEAAHLASIVDALGFLELNATYTRIGAGGVAQVEVGGLIATMFDHRDSRAGDPDLHTHVVISNKVHRKTGEWGALDGRMIYQHAVTASEIYNTRLEHHLETMLGGIRFVERDGLDADKRPIRELAGFDERLAVEWSTRDVEIQARKDVMIADFQARHGREPSPKELHRMDEEATLSTRGGKHHARTRDEQRTDWMMQARRVLKSAAAVNGMVRAMLSQEPPRREPVEAEDIAAEVVETVSRERATWQIHHISAEAVRKVRGRIDPNAWDDMFPDTVAYALGEGLSIRRDDEPMPRVPGLTRSDGVSIYTRAHSTKYTSHAIVAAEQRLLAAARLDGGRAIPAAAIEVAEVEYAANGHTLNPGQRALVLACATSGRRFMAAVAPAGTGKTTAMRVLVDAWTAQGGNAFGIAPTASAAATFARESGVPAATVDMLLTLAEHSPERLPDIDERTLVIIDEAAKVSTRTLDAAITFLTERGATVRAIGDDRQLSSVAAGGIVRDIVETTEAPTLTKVMRFADPGEAAASLALRGGDPAGLAYYFDHHRVRVGTLTENVAAAFRAWRADHARGHDAAMLAPTRALVSELNALARTERLARAERHGEILGPETLLADGHSASVGDVIATRLNNRKLRISDTDYVRNGYRWEVRTVHADGAITAAHIGSRRRVTLPADYVRAHVGLGYATTIDSAQGITVDRCHGVLTGRESRAQLYVMLTRGRTGNHLYLGTATAVYEHTAHTYEAIHPPTALDLLTGVLAREGTQVSATTSERAAEDPHLLLADAVESYEHAVTHLAETRVGAARLAEYATRAESLVPDITDAEAWPVLRAHLALLDLAGHDPLATLTAAVAVRELDTAADPAAVLDWRIDATGRHSQRGHPPLPWLPAIPAGLPDTEHQHLLARAAQIRAMATTIADHTRTADGDRVPLWARGIHGADPALTGGLAIWRAAHRVPDLDRRPTGPARYPLAQRREQQRLDRAVADRVGNRDAYTRRWRPLIDTVDARIAADPYWPTLAREFSRAADTTGLDIPAAVRAAHDERQLPAEQPAAALRWRMTETLDTPTPEPPRELPGAVLQLDTAPTTPAPEPPTPPVTARDQEREAALARARERLRGTRPDDLRRMSDAQLAQITTHRPFHSHTDGGVGVVTALSVRRAEQDLDAVRERHQRLDRDAAAIRRARPAITALDALRATYRDQADEITQARHELDTTHRIRWRARAERQDHIDALEHAHQQTRRELDAARAEADRLRLDAPPPVGSSWEKILADADDQQGRDTEITAATNALAAARASQIDNAVRAAIDDPFLRAARAEIQRRDQLTDLDRAAEDYARAEADNQPAAAGAGQRRDARVRRAVTKARRRPTLGTGFDSGPHPGPGLGGGPSHGSGHGYGL</sequence>
<organism evidence="4 5">
    <name type="scientific">Nocardia bovistercoris</name>
    <dbReference type="NCBI Taxonomy" id="2785916"/>
    <lineage>
        <taxon>Bacteria</taxon>
        <taxon>Bacillati</taxon>
        <taxon>Actinomycetota</taxon>
        <taxon>Actinomycetes</taxon>
        <taxon>Mycobacteriales</taxon>
        <taxon>Nocardiaceae</taxon>
        <taxon>Nocardia</taxon>
    </lineage>
</organism>
<keyword evidence="1" id="KW-0175">Coiled coil</keyword>
<feature type="region of interest" description="Disordered" evidence="2">
    <location>
        <begin position="1309"/>
        <end position="1329"/>
    </location>
</feature>
<dbReference type="NCBIfam" id="NF041492">
    <property type="entry name" value="MobF"/>
    <property type="match status" value="1"/>
</dbReference>
<evidence type="ECO:0000313" key="4">
    <source>
        <dbReference type="EMBL" id="MBH0780362.1"/>
    </source>
</evidence>
<keyword evidence="5" id="KW-1185">Reference proteome</keyword>
<dbReference type="CDD" id="cd18809">
    <property type="entry name" value="SF1_C_RecD"/>
    <property type="match status" value="1"/>
</dbReference>
<reference evidence="4" key="1">
    <citation type="submission" date="2020-11" db="EMBL/GenBank/DDBJ databases">
        <title>Nocardia NEAU-351.nov., a novel actinomycete isolated from the cow dung.</title>
        <authorList>
            <person name="Zhang X."/>
        </authorList>
    </citation>
    <scope>NUCLEOTIDE SEQUENCE</scope>
    <source>
        <strain evidence="4">NEAU-351</strain>
    </source>
</reference>
<protein>
    <submittedName>
        <fullName evidence="4">Relaxase domain-containing protein</fullName>
    </submittedName>
</protein>
<name>A0A931IHZ4_9NOCA</name>
<dbReference type="Gene3D" id="3.40.50.300">
    <property type="entry name" value="P-loop containing nucleotide triphosphate hydrolases"/>
    <property type="match status" value="2"/>
</dbReference>
<feature type="compositionally biased region" description="Basic residues" evidence="2">
    <location>
        <begin position="1580"/>
        <end position="1593"/>
    </location>
</feature>
<evidence type="ECO:0000256" key="2">
    <source>
        <dbReference type="SAM" id="MobiDB-lite"/>
    </source>
</evidence>
<dbReference type="RefSeq" id="WP_196152676.1">
    <property type="nucleotide sequence ID" value="NZ_JADMLG010000015.1"/>
</dbReference>
<feature type="compositionally biased region" description="Pro residues" evidence="2">
    <location>
        <begin position="1314"/>
        <end position="1323"/>
    </location>
</feature>
<proteinExistence type="predicted"/>
<feature type="coiled-coil region" evidence="1">
    <location>
        <begin position="1383"/>
        <end position="1483"/>
    </location>
</feature>
<gene>
    <name evidence="4" type="ORF">IT779_29230</name>
</gene>
<feature type="compositionally biased region" description="Low complexity" evidence="2">
    <location>
        <begin position="1566"/>
        <end position="1575"/>
    </location>
</feature>
<dbReference type="EMBL" id="JADMLG010000015">
    <property type="protein sequence ID" value="MBH0780362.1"/>
    <property type="molecule type" value="Genomic_DNA"/>
</dbReference>
<dbReference type="SUPFAM" id="SSF52540">
    <property type="entry name" value="P-loop containing nucleoside triphosphate hydrolases"/>
    <property type="match status" value="2"/>
</dbReference>